<gene>
    <name evidence="1" type="primary">casA</name>
    <name evidence="1" type="ORF">J8C06_13395</name>
</gene>
<dbReference type="Proteomes" id="UP000676506">
    <property type="component" value="Chromosome 2"/>
</dbReference>
<organism evidence="1 2">
    <name type="scientific">Chloracidobacterium validum</name>
    <dbReference type="NCBI Taxonomy" id="2821543"/>
    <lineage>
        <taxon>Bacteria</taxon>
        <taxon>Pseudomonadati</taxon>
        <taxon>Acidobacteriota</taxon>
        <taxon>Terriglobia</taxon>
        <taxon>Terriglobales</taxon>
        <taxon>Acidobacteriaceae</taxon>
        <taxon>Chloracidobacterium</taxon>
    </lineage>
</organism>
<dbReference type="RefSeq" id="WP_211429931.1">
    <property type="nucleotide sequence ID" value="NZ_CP072649.1"/>
</dbReference>
<accession>A0ABX8BAT4</accession>
<dbReference type="NCBIfam" id="TIGR02547">
    <property type="entry name" value="casA_cse1"/>
    <property type="match status" value="1"/>
</dbReference>
<dbReference type="InterPro" id="IPR013381">
    <property type="entry name" value="CRISPR-assoc_prot_Cse1"/>
</dbReference>
<proteinExistence type="predicted"/>
<dbReference type="CDD" id="cd09729">
    <property type="entry name" value="Cse1_I-E"/>
    <property type="match status" value="1"/>
</dbReference>
<dbReference type="EMBL" id="CP072649">
    <property type="protein sequence ID" value="QUW04042.1"/>
    <property type="molecule type" value="Genomic_DNA"/>
</dbReference>
<name>A0ABX8BAT4_9BACT</name>
<evidence type="ECO:0000313" key="2">
    <source>
        <dbReference type="Proteomes" id="UP000676506"/>
    </source>
</evidence>
<sequence length="527" mass="60056">MPSFNLVIQPWIPCSLLNGTQVELSLREVFQRAHELRAIEDESPLVNAALYRLLLAIVHRAIDGPQSERDWHTGWQHRNFHQTPMDNYLTTWQDRFDLFSETEPFFQTAGFEVKEPTPLSRLFIQHLRMFFNHPAEDGERWFTPAEAARGLLAAQAFALAGGKGVTSNLFGEHPYLSGAPLAPGVVTLLRGDTVFETLLLNLLIYRDNHPIPRLGDDLPIWERGSANNRKKFWPHKESLVPDGYLDYLTWMSRHIRLIPVEQGNRVFVRDMYFGQACTVADIVTEPMFAYVRRKEKDGMRFVPVQLSPDRALWRDSAALFGFVEGGQETSSKRPQAFDFAANLARKAFIPTEKKFECMLFGLAYDQGNPLVWRQETMPVPRSLLTKIEAVRELRDAVELTESVEQNLIRASRKVAEVCLTDGTRKADGKAVTQFVTALGVAPLYWSRLDIPFRRFLQALQDLPEDPPDADLDALAKGWRKEVFAICEATFSASMDNCLGRTARELKGRAEGEAMLKRLRKTMTETTR</sequence>
<keyword evidence="2" id="KW-1185">Reference proteome</keyword>
<dbReference type="Gene3D" id="1.10.132.100">
    <property type="match status" value="1"/>
</dbReference>
<protein>
    <submittedName>
        <fullName evidence="1">Type I-E CRISPR-associated protein Cse1/CasA</fullName>
    </submittedName>
</protein>
<reference evidence="1 2" key="1">
    <citation type="submission" date="2021-03" db="EMBL/GenBank/DDBJ databases">
        <title>Genomic and phenotypic characterization of Chloracidobacterium isolates provides evidence for multiple species.</title>
        <authorList>
            <person name="Saini M.K."/>
            <person name="Costas A.M.G."/>
            <person name="Tank M."/>
            <person name="Bryant D.A."/>
        </authorList>
    </citation>
    <scope>NUCLEOTIDE SEQUENCE [LARGE SCALE GENOMIC DNA]</scope>
    <source>
        <strain evidence="1 2">BV2-C</strain>
    </source>
</reference>
<dbReference type="Pfam" id="PF09481">
    <property type="entry name" value="CRISPR_Cse1"/>
    <property type="match status" value="1"/>
</dbReference>
<evidence type="ECO:0000313" key="1">
    <source>
        <dbReference type="EMBL" id="QUW04042.1"/>
    </source>
</evidence>